<feature type="binding site" evidence="4">
    <location>
        <position position="134"/>
    </location>
    <ligand>
        <name>Zn(2+)</name>
        <dbReference type="ChEBI" id="CHEBI:29105"/>
    </ligand>
</feature>
<dbReference type="AlphaFoldDB" id="A0A543PEJ2"/>
<accession>A0A543PEJ2</accession>
<dbReference type="InterPro" id="IPR026591">
    <property type="entry name" value="Sirtuin_cat_small_dom_sf"/>
</dbReference>
<evidence type="ECO:0000256" key="2">
    <source>
        <dbReference type="ARBA" id="ARBA00022679"/>
    </source>
</evidence>
<dbReference type="SUPFAM" id="SSF52467">
    <property type="entry name" value="DHS-like NAD/FAD-binding domain"/>
    <property type="match status" value="1"/>
</dbReference>
<dbReference type="Proteomes" id="UP000319865">
    <property type="component" value="Unassembled WGS sequence"/>
</dbReference>
<gene>
    <name evidence="6" type="ORF">FHU33_1870</name>
</gene>
<dbReference type="Gene3D" id="3.40.50.1220">
    <property type="entry name" value="TPP-binding domain"/>
    <property type="match status" value="1"/>
</dbReference>
<dbReference type="EMBL" id="VFQE01000001">
    <property type="protein sequence ID" value="TQN42470.1"/>
    <property type="molecule type" value="Genomic_DNA"/>
</dbReference>
<evidence type="ECO:0000259" key="5">
    <source>
        <dbReference type="PROSITE" id="PS50305"/>
    </source>
</evidence>
<dbReference type="InterPro" id="IPR050134">
    <property type="entry name" value="NAD-dep_sirtuin_deacylases"/>
</dbReference>
<evidence type="ECO:0000313" key="7">
    <source>
        <dbReference type="Proteomes" id="UP000319865"/>
    </source>
</evidence>
<evidence type="ECO:0000313" key="6">
    <source>
        <dbReference type="EMBL" id="TQN42470.1"/>
    </source>
</evidence>
<dbReference type="InterPro" id="IPR029035">
    <property type="entry name" value="DHS-like_NAD/FAD-binding_dom"/>
</dbReference>
<evidence type="ECO:0000256" key="4">
    <source>
        <dbReference type="PROSITE-ProRule" id="PRU00236"/>
    </source>
</evidence>
<sequence length="255" mass="26714">MTGAVPEPLPDWLSAARRIVVLTGAGISTESGIPDYRGPNGVWTKDPDAEKLVTLSYYVSDPDIRRRAWLMRRELTGDIAPNAGHRALADLERQGRLRALLTQNIDGLHQQAGSSPGVVLELHGTIHEVACLSCGDRTTMGSAMERIDAGAPDPACVVCGGILKSATISFGQELDSAVIAAAADAASECDVFLAVGTSLTVHPAAGLTDIAAAYGARIVVVNAEPTPYDPLADLVVREPIGRSLPLLLGTAHQHS</sequence>
<dbReference type="RefSeq" id="WP_142025100.1">
    <property type="nucleotide sequence ID" value="NZ_VFQE01000001.1"/>
</dbReference>
<dbReference type="GO" id="GO:0046872">
    <property type="term" value="F:metal ion binding"/>
    <property type="evidence" value="ECO:0007669"/>
    <property type="project" value="UniProtKB-KW"/>
</dbReference>
<keyword evidence="4" id="KW-0862">Zinc</keyword>
<dbReference type="PANTHER" id="PTHR11085:SF4">
    <property type="entry name" value="NAD-DEPENDENT PROTEIN DEACYLASE"/>
    <property type="match status" value="1"/>
</dbReference>
<dbReference type="Pfam" id="PF02146">
    <property type="entry name" value="SIR2"/>
    <property type="match status" value="1"/>
</dbReference>
<protein>
    <recommendedName>
        <fullName evidence="1">protein acetyllysine N-acetyltransferase</fullName>
        <ecNumber evidence="1">2.3.1.286</ecNumber>
    </recommendedName>
</protein>
<dbReference type="InterPro" id="IPR003000">
    <property type="entry name" value="Sirtuin"/>
</dbReference>
<feature type="domain" description="Deacetylase sirtuin-type" evidence="5">
    <location>
        <begin position="1"/>
        <end position="255"/>
    </location>
</feature>
<name>A0A543PEJ2_9ACTN</name>
<proteinExistence type="predicted"/>
<reference evidence="6 7" key="1">
    <citation type="submission" date="2019-06" db="EMBL/GenBank/DDBJ databases">
        <title>Sequencing the genomes of 1000 actinobacteria strains.</title>
        <authorList>
            <person name="Klenk H.-P."/>
        </authorList>
    </citation>
    <scope>NUCLEOTIDE SEQUENCE [LARGE SCALE GENOMIC DNA]</scope>
    <source>
        <strain evidence="6 7">DSM 46837</strain>
    </source>
</reference>
<dbReference type="GO" id="GO:0017136">
    <property type="term" value="F:histone deacetylase activity, NAD-dependent"/>
    <property type="evidence" value="ECO:0007669"/>
    <property type="project" value="TreeGrafter"/>
</dbReference>
<feature type="active site" description="Proton acceptor" evidence="4">
    <location>
        <position position="123"/>
    </location>
</feature>
<feature type="binding site" evidence="4">
    <location>
        <position position="131"/>
    </location>
    <ligand>
        <name>Zn(2+)</name>
        <dbReference type="ChEBI" id="CHEBI:29105"/>
    </ligand>
</feature>
<dbReference type="PROSITE" id="PS50305">
    <property type="entry name" value="SIRTUIN"/>
    <property type="match status" value="1"/>
</dbReference>
<dbReference type="InterPro" id="IPR026590">
    <property type="entry name" value="Ssirtuin_cat_dom"/>
</dbReference>
<feature type="binding site" evidence="4">
    <location>
        <position position="156"/>
    </location>
    <ligand>
        <name>Zn(2+)</name>
        <dbReference type="ChEBI" id="CHEBI:29105"/>
    </ligand>
</feature>
<dbReference type="Gene3D" id="3.30.1600.10">
    <property type="entry name" value="SIR2/SIRT2 'Small Domain"/>
    <property type="match status" value="1"/>
</dbReference>
<keyword evidence="2" id="KW-0808">Transferase</keyword>
<organism evidence="6 7">
    <name type="scientific">Blastococcus colisei</name>
    <dbReference type="NCBI Taxonomy" id="1564162"/>
    <lineage>
        <taxon>Bacteria</taxon>
        <taxon>Bacillati</taxon>
        <taxon>Actinomycetota</taxon>
        <taxon>Actinomycetes</taxon>
        <taxon>Geodermatophilales</taxon>
        <taxon>Geodermatophilaceae</taxon>
        <taxon>Blastococcus</taxon>
    </lineage>
</organism>
<dbReference type="PANTHER" id="PTHR11085">
    <property type="entry name" value="NAD-DEPENDENT PROTEIN DEACYLASE SIRTUIN-5, MITOCHONDRIAL-RELATED"/>
    <property type="match status" value="1"/>
</dbReference>
<dbReference type="OrthoDB" id="9800582at2"/>
<dbReference type="EC" id="2.3.1.286" evidence="1"/>
<keyword evidence="3" id="KW-0520">NAD</keyword>
<evidence type="ECO:0000256" key="3">
    <source>
        <dbReference type="ARBA" id="ARBA00023027"/>
    </source>
</evidence>
<evidence type="ECO:0000256" key="1">
    <source>
        <dbReference type="ARBA" id="ARBA00012928"/>
    </source>
</evidence>
<dbReference type="GO" id="GO:0070403">
    <property type="term" value="F:NAD+ binding"/>
    <property type="evidence" value="ECO:0007669"/>
    <property type="project" value="InterPro"/>
</dbReference>
<comment type="caution">
    <text evidence="6">The sequence shown here is derived from an EMBL/GenBank/DDBJ whole genome shotgun (WGS) entry which is preliminary data.</text>
</comment>
<feature type="binding site" evidence="4">
    <location>
        <position position="159"/>
    </location>
    <ligand>
        <name>Zn(2+)</name>
        <dbReference type="ChEBI" id="CHEBI:29105"/>
    </ligand>
</feature>
<dbReference type="CDD" id="cd01407">
    <property type="entry name" value="SIR2-fam"/>
    <property type="match status" value="1"/>
</dbReference>
<keyword evidence="4" id="KW-0479">Metal-binding</keyword>
<keyword evidence="7" id="KW-1185">Reference proteome</keyword>